<name>A0ABM1A954_APLCA</name>
<dbReference type="SMART" id="SM00034">
    <property type="entry name" value="CLECT"/>
    <property type="match status" value="1"/>
</dbReference>
<sequence>MDLIYVTTFIIAWCSVHLVTGTQYMLYHEAALTWESSRDACLSKYRVLAKVDSEVSQKWVETLGPYSDRAFWIGLRRVDKSQEEFVWADETTPTYTNWAVNEPDLSRDKDCVVMRPGDFKWRTSYCEREEVYLCEDENYKYSSVVTEETKLKGIFMGLGVIAAILLACCLLLQLPCCRTSVTQKIAHIGFGMRNPDTNGLL</sequence>
<keyword evidence="3" id="KW-1185">Reference proteome</keyword>
<evidence type="ECO:0000313" key="4">
    <source>
        <dbReference type="RefSeq" id="XP_012943196.1"/>
    </source>
</evidence>
<dbReference type="InterPro" id="IPR001304">
    <property type="entry name" value="C-type_lectin-like"/>
</dbReference>
<accession>A0ABM1A954</accession>
<feature type="transmembrane region" description="Helical" evidence="1">
    <location>
        <begin position="154"/>
        <end position="174"/>
    </location>
</feature>
<protein>
    <submittedName>
        <fullName evidence="4">L-selectin</fullName>
    </submittedName>
</protein>
<dbReference type="Gene3D" id="3.10.100.10">
    <property type="entry name" value="Mannose-Binding Protein A, subunit A"/>
    <property type="match status" value="1"/>
</dbReference>
<evidence type="ECO:0000256" key="1">
    <source>
        <dbReference type="SAM" id="Phobius"/>
    </source>
</evidence>
<dbReference type="InterPro" id="IPR016187">
    <property type="entry name" value="CTDL_fold"/>
</dbReference>
<dbReference type="InterPro" id="IPR050111">
    <property type="entry name" value="C-type_lectin/snaclec_domain"/>
</dbReference>
<dbReference type="RefSeq" id="XP_012943196.1">
    <property type="nucleotide sequence ID" value="XM_013087742.2"/>
</dbReference>
<keyword evidence="1" id="KW-1133">Transmembrane helix</keyword>
<dbReference type="PANTHER" id="PTHR22803">
    <property type="entry name" value="MANNOSE, PHOSPHOLIPASE, LECTIN RECEPTOR RELATED"/>
    <property type="match status" value="1"/>
</dbReference>
<proteinExistence type="predicted"/>
<gene>
    <name evidence="4" type="primary">LOC101848546</name>
</gene>
<keyword evidence="1" id="KW-0812">Transmembrane</keyword>
<reference evidence="4" key="1">
    <citation type="submission" date="2025-08" db="UniProtKB">
        <authorList>
            <consortium name="RefSeq"/>
        </authorList>
    </citation>
    <scope>IDENTIFICATION</scope>
</reference>
<feature type="domain" description="C-type lectin" evidence="2">
    <location>
        <begin position="19"/>
        <end position="135"/>
    </location>
</feature>
<evidence type="ECO:0000259" key="2">
    <source>
        <dbReference type="PROSITE" id="PS50041"/>
    </source>
</evidence>
<evidence type="ECO:0000313" key="3">
    <source>
        <dbReference type="Proteomes" id="UP000694888"/>
    </source>
</evidence>
<keyword evidence="1" id="KW-0472">Membrane</keyword>
<organism evidence="3 4">
    <name type="scientific">Aplysia californica</name>
    <name type="common">California sea hare</name>
    <dbReference type="NCBI Taxonomy" id="6500"/>
    <lineage>
        <taxon>Eukaryota</taxon>
        <taxon>Metazoa</taxon>
        <taxon>Spiralia</taxon>
        <taxon>Lophotrochozoa</taxon>
        <taxon>Mollusca</taxon>
        <taxon>Gastropoda</taxon>
        <taxon>Heterobranchia</taxon>
        <taxon>Euthyneura</taxon>
        <taxon>Tectipleura</taxon>
        <taxon>Aplysiida</taxon>
        <taxon>Aplysioidea</taxon>
        <taxon>Aplysiidae</taxon>
        <taxon>Aplysia</taxon>
    </lineage>
</organism>
<dbReference type="Pfam" id="PF00059">
    <property type="entry name" value="Lectin_C"/>
    <property type="match status" value="1"/>
</dbReference>
<dbReference type="SUPFAM" id="SSF56436">
    <property type="entry name" value="C-type lectin-like"/>
    <property type="match status" value="1"/>
</dbReference>
<dbReference type="Proteomes" id="UP000694888">
    <property type="component" value="Unplaced"/>
</dbReference>
<dbReference type="PROSITE" id="PS50041">
    <property type="entry name" value="C_TYPE_LECTIN_2"/>
    <property type="match status" value="1"/>
</dbReference>
<dbReference type="GeneID" id="101848546"/>
<dbReference type="InterPro" id="IPR016186">
    <property type="entry name" value="C-type_lectin-like/link_sf"/>
</dbReference>
<feature type="transmembrane region" description="Helical" evidence="1">
    <location>
        <begin position="6"/>
        <end position="27"/>
    </location>
</feature>
<dbReference type="CDD" id="cd00037">
    <property type="entry name" value="CLECT"/>
    <property type="match status" value="1"/>
</dbReference>